<dbReference type="InterPro" id="IPR001478">
    <property type="entry name" value="PDZ"/>
</dbReference>
<gene>
    <name evidence="3" type="ORF">THAOC_34788</name>
</gene>
<name>K0RBR3_THAOC</name>
<evidence type="ECO:0000256" key="1">
    <source>
        <dbReference type="SAM" id="MobiDB-lite"/>
    </source>
</evidence>
<keyword evidence="4" id="KW-1185">Reference proteome</keyword>
<dbReference type="SMART" id="SM00228">
    <property type="entry name" value="PDZ"/>
    <property type="match status" value="1"/>
</dbReference>
<dbReference type="Pfam" id="PF00595">
    <property type="entry name" value="PDZ"/>
    <property type="match status" value="1"/>
</dbReference>
<dbReference type="eggNOG" id="ENOG502SED3">
    <property type="taxonomic scope" value="Eukaryota"/>
</dbReference>
<dbReference type="SUPFAM" id="SSF50156">
    <property type="entry name" value="PDZ domain-like"/>
    <property type="match status" value="1"/>
</dbReference>
<feature type="region of interest" description="Disordered" evidence="1">
    <location>
        <begin position="314"/>
        <end position="339"/>
    </location>
</feature>
<dbReference type="AlphaFoldDB" id="K0RBR3"/>
<feature type="domain" description="PDZ" evidence="2">
    <location>
        <begin position="133"/>
        <end position="224"/>
    </location>
</feature>
<dbReference type="PROSITE" id="PS50106">
    <property type="entry name" value="PDZ"/>
    <property type="match status" value="1"/>
</dbReference>
<dbReference type="OrthoDB" id="44841at2759"/>
<evidence type="ECO:0000313" key="4">
    <source>
        <dbReference type="Proteomes" id="UP000266841"/>
    </source>
</evidence>
<evidence type="ECO:0000313" key="3">
    <source>
        <dbReference type="EMBL" id="EJK46536.1"/>
    </source>
</evidence>
<proteinExistence type="predicted"/>
<protein>
    <recommendedName>
        <fullName evidence="2">PDZ domain-containing protein</fullName>
    </recommendedName>
</protein>
<reference evidence="3 4" key="1">
    <citation type="journal article" date="2012" name="Genome Biol.">
        <title>Genome and low-iron response of an oceanic diatom adapted to chronic iron limitation.</title>
        <authorList>
            <person name="Lommer M."/>
            <person name="Specht M."/>
            <person name="Roy A.S."/>
            <person name="Kraemer L."/>
            <person name="Andreson R."/>
            <person name="Gutowska M.A."/>
            <person name="Wolf J."/>
            <person name="Bergner S.V."/>
            <person name="Schilhabel M.B."/>
            <person name="Klostermeier U.C."/>
            <person name="Beiko R.G."/>
            <person name="Rosenstiel P."/>
            <person name="Hippler M."/>
            <person name="Laroche J."/>
        </authorList>
    </citation>
    <scope>NUCLEOTIDE SEQUENCE [LARGE SCALE GENOMIC DNA]</scope>
    <source>
        <strain evidence="3 4">CCMP1005</strain>
    </source>
</reference>
<dbReference type="EMBL" id="AGNL01047694">
    <property type="protein sequence ID" value="EJK46536.1"/>
    <property type="molecule type" value="Genomic_DNA"/>
</dbReference>
<dbReference type="Proteomes" id="UP000266841">
    <property type="component" value="Unassembled WGS sequence"/>
</dbReference>
<evidence type="ECO:0000259" key="2">
    <source>
        <dbReference type="PROSITE" id="PS50106"/>
    </source>
</evidence>
<dbReference type="InterPro" id="IPR036034">
    <property type="entry name" value="PDZ_sf"/>
</dbReference>
<accession>K0RBR3</accession>
<feature type="non-terminal residue" evidence="3">
    <location>
        <position position="1"/>
    </location>
</feature>
<comment type="caution">
    <text evidence="3">The sequence shown here is derived from an EMBL/GenBank/DDBJ whole genome shotgun (WGS) entry which is preliminary data.</text>
</comment>
<dbReference type="Gene3D" id="2.30.42.10">
    <property type="match status" value="1"/>
</dbReference>
<sequence>VLAKPPKPHGLYTKGIEWGRRARAEASEEAGGLNSLGAGWGTKAKRTLCLDSIPVKPRIVRASCQTLTIKSVTTMLRRTTIALLVFLLGGAWGFSVSSVRRLGRIKSSTSLRSELDVVNGIPTLAGALEGCRRMQIDLTEHKPLGCSVEESLAEEPNGEKYVFVVDVVEGGNAQKAGIKVGDVIVQITGTFDECVDVSGLGIERVQSLVAGRSKDDVLTLRIARGSDVQQRHVLALVEMCIVGDDQATASCIDAIYAEESISVDADESVCNEDDETECMLDTMWGSWDEEFSESDSVGEAEEEIVVQKKKVMPWSSRSSGSGTFVRDPKTGKMVNIDED</sequence>
<dbReference type="OMA" id="DEDTECM"/>
<organism evidence="3 4">
    <name type="scientific">Thalassiosira oceanica</name>
    <name type="common">Marine diatom</name>
    <dbReference type="NCBI Taxonomy" id="159749"/>
    <lineage>
        <taxon>Eukaryota</taxon>
        <taxon>Sar</taxon>
        <taxon>Stramenopiles</taxon>
        <taxon>Ochrophyta</taxon>
        <taxon>Bacillariophyta</taxon>
        <taxon>Coscinodiscophyceae</taxon>
        <taxon>Thalassiosirophycidae</taxon>
        <taxon>Thalassiosirales</taxon>
        <taxon>Thalassiosiraceae</taxon>
        <taxon>Thalassiosira</taxon>
    </lineage>
</organism>